<protein>
    <submittedName>
        <fullName evidence="1">Uncharacterized protein</fullName>
    </submittedName>
</protein>
<comment type="caution">
    <text evidence="1">The sequence shown here is derived from an EMBL/GenBank/DDBJ whole genome shotgun (WGS) entry which is preliminary data.</text>
</comment>
<keyword evidence="2" id="KW-1185">Reference proteome</keyword>
<proteinExistence type="predicted"/>
<dbReference type="RefSeq" id="WP_212492392.1">
    <property type="nucleotide sequence ID" value="NZ_JAFCJH010000007.1"/>
</dbReference>
<dbReference type="EMBL" id="JAFCJH010000007">
    <property type="protein sequence ID" value="MBR0795647.1"/>
    <property type="molecule type" value="Genomic_DNA"/>
</dbReference>
<reference evidence="2" key="1">
    <citation type="journal article" date="2021" name="ISME J.">
        <title>Evolutionary origin and ecological implication of a unique nif island in free-living Bradyrhizobium lineages.</title>
        <authorList>
            <person name="Tao J."/>
        </authorList>
    </citation>
    <scope>NUCLEOTIDE SEQUENCE [LARGE SCALE GENOMIC DNA]</scope>
    <source>
        <strain evidence="2">SZCCT0434</strain>
    </source>
</reference>
<accession>A0ABS5FFT2</accession>
<dbReference type="Proteomes" id="UP001315278">
    <property type="component" value="Unassembled WGS sequence"/>
</dbReference>
<evidence type="ECO:0000313" key="1">
    <source>
        <dbReference type="EMBL" id="MBR0795647.1"/>
    </source>
</evidence>
<organism evidence="1 2">
    <name type="scientific">Bradyrhizobium jicamae</name>
    <dbReference type="NCBI Taxonomy" id="280332"/>
    <lineage>
        <taxon>Bacteria</taxon>
        <taxon>Pseudomonadati</taxon>
        <taxon>Pseudomonadota</taxon>
        <taxon>Alphaproteobacteria</taxon>
        <taxon>Hyphomicrobiales</taxon>
        <taxon>Nitrobacteraceae</taxon>
        <taxon>Bradyrhizobium</taxon>
    </lineage>
</organism>
<evidence type="ECO:0000313" key="2">
    <source>
        <dbReference type="Proteomes" id="UP001315278"/>
    </source>
</evidence>
<name>A0ABS5FFT2_9BRAD</name>
<sequence>MTNDKVKKLKAKQMKKKGLKQRALKKAVTIGMDEESMTECLDIIRQYRGKYRSFRQRFLDLKNANRITKVRILREFVTKLEEMESEARSAALKLKARLPPHKPLTQSNLQAYLADRTVREA</sequence>
<gene>
    <name evidence="1" type="ORF">JQ615_09630</name>
</gene>